<name>X1V1P7_9ZZZZ</name>
<comment type="caution">
    <text evidence="2">The sequence shown here is derived from an EMBL/GenBank/DDBJ whole genome shotgun (WGS) entry which is preliminary data.</text>
</comment>
<gene>
    <name evidence="2" type="ORF">S12H4_59172</name>
</gene>
<evidence type="ECO:0000259" key="1">
    <source>
        <dbReference type="Pfam" id="PF01837"/>
    </source>
</evidence>
<accession>X1V1P7</accession>
<evidence type="ECO:0000313" key="2">
    <source>
        <dbReference type="EMBL" id="GAJ23698.1"/>
    </source>
</evidence>
<dbReference type="InterPro" id="IPR002708">
    <property type="entry name" value="HcyBio"/>
</dbReference>
<feature type="non-terminal residue" evidence="2">
    <location>
        <position position="110"/>
    </location>
</feature>
<proteinExistence type="predicted"/>
<protein>
    <recommendedName>
        <fullName evidence="1">Homocysteine biosynthesis enzyme sulfur-incorporation domain-containing protein</fullName>
    </recommendedName>
</protein>
<dbReference type="AlphaFoldDB" id="X1V1P7"/>
<dbReference type="Pfam" id="PF01837">
    <property type="entry name" value="HcyBio"/>
    <property type="match status" value="1"/>
</dbReference>
<feature type="domain" description="Homocysteine biosynthesis enzyme sulfur-incorporation" evidence="1">
    <location>
        <begin position="17"/>
        <end position="105"/>
    </location>
</feature>
<sequence>MSKTIAEINEKIRKGKAVVVDAEEIIDLVEEKGVKKATQEVDVVTTATFGPMCSSGAYFNIGHSKPKIKLGGGRVYLNNIPAYAGFAAVDIYLGATALPEDDPRNEVFPG</sequence>
<reference evidence="2" key="1">
    <citation type="journal article" date="2014" name="Front. Microbiol.">
        <title>High frequency of phylogenetically diverse reductive dehalogenase-homologous genes in deep subseafloor sedimentary metagenomes.</title>
        <authorList>
            <person name="Kawai M."/>
            <person name="Futagami T."/>
            <person name="Toyoda A."/>
            <person name="Takaki Y."/>
            <person name="Nishi S."/>
            <person name="Hori S."/>
            <person name="Arai W."/>
            <person name="Tsubouchi T."/>
            <person name="Morono Y."/>
            <person name="Uchiyama I."/>
            <person name="Ito T."/>
            <person name="Fujiyama A."/>
            <person name="Inagaki F."/>
            <person name="Takami H."/>
        </authorList>
    </citation>
    <scope>NUCLEOTIDE SEQUENCE</scope>
    <source>
        <strain evidence="2">Expedition CK06-06</strain>
    </source>
</reference>
<organism evidence="2">
    <name type="scientific">marine sediment metagenome</name>
    <dbReference type="NCBI Taxonomy" id="412755"/>
    <lineage>
        <taxon>unclassified sequences</taxon>
        <taxon>metagenomes</taxon>
        <taxon>ecological metagenomes</taxon>
    </lineage>
</organism>
<dbReference type="EMBL" id="BARW01038591">
    <property type="protein sequence ID" value="GAJ23698.1"/>
    <property type="molecule type" value="Genomic_DNA"/>
</dbReference>